<evidence type="ECO:0000256" key="1">
    <source>
        <dbReference type="SAM" id="MobiDB-lite"/>
    </source>
</evidence>
<sequence length="37" mass="4166">MRDEMERIIHLGKTDPTSGSLRKHGGARLSCPMRRDG</sequence>
<reference evidence="2 3" key="1">
    <citation type="journal article" name="Front. Microbiol.">
        <title>Sugar Metabolism of the First Thermophilic Planctomycete Thermogutta terrifontis: Comparative Genomic and Transcriptomic Approaches.</title>
        <authorList>
            <person name="Elcheninov A.G."/>
            <person name="Menzel P."/>
            <person name="Gudbergsdottir S.R."/>
            <person name="Slesarev A.I."/>
            <person name="Kadnikov V.V."/>
            <person name="Krogh A."/>
            <person name="Bonch-Osmolovskaya E.A."/>
            <person name="Peng X."/>
            <person name="Kublanov I.V."/>
        </authorList>
    </citation>
    <scope>NUCLEOTIDE SEQUENCE [LARGE SCALE GENOMIC DNA]</scope>
    <source>
        <strain evidence="2 3">R1</strain>
    </source>
</reference>
<feature type="compositionally biased region" description="Basic and acidic residues" evidence="1">
    <location>
        <begin position="1"/>
        <end position="13"/>
    </location>
</feature>
<protein>
    <submittedName>
        <fullName evidence="2">Uncharacterized protein</fullName>
    </submittedName>
</protein>
<accession>A0A286RIN0</accession>
<dbReference type="EMBL" id="CP018477">
    <property type="protein sequence ID" value="ASV75819.1"/>
    <property type="molecule type" value="Genomic_DNA"/>
</dbReference>
<proteinExistence type="predicted"/>
<dbReference type="Proteomes" id="UP000215086">
    <property type="component" value="Chromosome"/>
</dbReference>
<dbReference type="AlphaFoldDB" id="A0A286RIN0"/>
<organism evidence="2 3">
    <name type="scientific">Thermogutta terrifontis</name>
    <dbReference type="NCBI Taxonomy" id="1331910"/>
    <lineage>
        <taxon>Bacteria</taxon>
        <taxon>Pseudomonadati</taxon>
        <taxon>Planctomycetota</taxon>
        <taxon>Planctomycetia</taxon>
        <taxon>Pirellulales</taxon>
        <taxon>Thermoguttaceae</taxon>
        <taxon>Thermogutta</taxon>
    </lineage>
</organism>
<keyword evidence="3" id="KW-1185">Reference proteome</keyword>
<evidence type="ECO:0000313" key="2">
    <source>
        <dbReference type="EMBL" id="ASV75819.1"/>
    </source>
</evidence>
<evidence type="ECO:0000313" key="3">
    <source>
        <dbReference type="Proteomes" id="UP000215086"/>
    </source>
</evidence>
<feature type="region of interest" description="Disordered" evidence="1">
    <location>
        <begin position="1"/>
        <end position="37"/>
    </location>
</feature>
<dbReference type="KEGG" id="ttf:THTE_3217"/>
<name>A0A286RIN0_9BACT</name>
<gene>
    <name evidence="2" type="ORF">THTE_3217</name>
</gene>